<proteinExistence type="predicted"/>
<evidence type="ECO:0000313" key="4">
    <source>
        <dbReference type="EMBL" id="RAW19549.1"/>
    </source>
</evidence>
<protein>
    <submittedName>
        <fullName evidence="4">GNAT family N-acetyltransferase</fullName>
    </submittedName>
</protein>
<comment type="caution">
    <text evidence="4">The sequence shown here is derived from an EMBL/GenBank/DDBJ whole genome shotgun (WGS) entry which is preliminary data.</text>
</comment>
<dbReference type="InterPro" id="IPR000182">
    <property type="entry name" value="GNAT_dom"/>
</dbReference>
<dbReference type="Pfam" id="PF00583">
    <property type="entry name" value="Acetyltransf_1"/>
    <property type="match status" value="1"/>
</dbReference>
<dbReference type="CDD" id="cd04301">
    <property type="entry name" value="NAT_SF"/>
    <property type="match status" value="1"/>
</dbReference>
<dbReference type="InterPro" id="IPR016181">
    <property type="entry name" value="Acyl_CoA_acyltransferase"/>
</dbReference>
<feature type="domain" description="N-acetyltransferase" evidence="3">
    <location>
        <begin position="1"/>
        <end position="140"/>
    </location>
</feature>
<organism evidence="4 5">
    <name type="scientific">Paenibacillus taichungensis</name>
    <dbReference type="NCBI Taxonomy" id="484184"/>
    <lineage>
        <taxon>Bacteria</taxon>
        <taxon>Bacillati</taxon>
        <taxon>Bacillota</taxon>
        <taxon>Bacilli</taxon>
        <taxon>Bacillales</taxon>
        <taxon>Paenibacillaceae</taxon>
        <taxon>Paenibacillus</taxon>
    </lineage>
</organism>
<accession>A0A329R685</accession>
<dbReference type="EMBL" id="QEVW01000001">
    <property type="protein sequence ID" value="RAW19549.1"/>
    <property type="molecule type" value="Genomic_DNA"/>
</dbReference>
<dbReference type="InterPro" id="IPR050832">
    <property type="entry name" value="Bact_Acetyltransf"/>
</dbReference>
<sequence>MNIRAATQADYTELRNIYLESRRARFHWAKPEELYLQDFDADTVDEHIIVAENEDGQLLGFASLYLPENFIHLLFMHPDFIGGGTGSRLLDASISLMQQPVRLKCVSDNHKAIGFYERQGWKKIIEEGTPGEKYWVMEYDTNN</sequence>
<gene>
    <name evidence="4" type="ORF">DC345_01920</name>
</gene>
<dbReference type="Gene3D" id="3.40.630.30">
    <property type="match status" value="1"/>
</dbReference>
<dbReference type="RefSeq" id="WP_113051650.1">
    <property type="nucleotide sequence ID" value="NZ_CP175536.1"/>
</dbReference>
<evidence type="ECO:0000256" key="2">
    <source>
        <dbReference type="ARBA" id="ARBA00023315"/>
    </source>
</evidence>
<dbReference type="AlphaFoldDB" id="A0A329R685"/>
<dbReference type="PANTHER" id="PTHR43877">
    <property type="entry name" value="AMINOALKYLPHOSPHONATE N-ACETYLTRANSFERASE-RELATED-RELATED"/>
    <property type="match status" value="1"/>
</dbReference>
<keyword evidence="1 4" id="KW-0808">Transferase</keyword>
<reference evidence="4 5" key="1">
    <citation type="submission" date="2018-04" db="EMBL/GenBank/DDBJ databases">
        <title>Paenibacillus taichungensis Genome sequencing and assembly.</title>
        <authorList>
            <person name="Xu J."/>
            <person name="Rensing C."/>
            <person name="Mazhar H.S."/>
        </authorList>
    </citation>
    <scope>NUCLEOTIDE SEQUENCE [LARGE SCALE GENOMIC DNA]</scope>
    <source>
        <strain evidence="4 5">NC1</strain>
    </source>
</reference>
<evidence type="ECO:0000256" key="1">
    <source>
        <dbReference type="ARBA" id="ARBA00022679"/>
    </source>
</evidence>
<keyword evidence="2" id="KW-0012">Acyltransferase</keyword>
<dbReference type="SUPFAM" id="SSF55729">
    <property type="entry name" value="Acyl-CoA N-acyltransferases (Nat)"/>
    <property type="match status" value="1"/>
</dbReference>
<evidence type="ECO:0000259" key="3">
    <source>
        <dbReference type="PROSITE" id="PS51186"/>
    </source>
</evidence>
<dbReference type="Proteomes" id="UP000250642">
    <property type="component" value="Unassembled WGS sequence"/>
</dbReference>
<dbReference type="PANTHER" id="PTHR43877:SF2">
    <property type="entry name" value="AMINOALKYLPHOSPHONATE N-ACETYLTRANSFERASE-RELATED"/>
    <property type="match status" value="1"/>
</dbReference>
<evidence type="ECO:0000313" key="5">
    <source>
        <dbReference type="Proteomes" id="UP000250642"/>
    </source>
</evidence>
<dbReference type="PROSITE" id="PS51186">
    <property type="entry name" value="GNAT"/>
    <property type="match status" value="1"/>
</dbReference>
<dbReference type="GO" id="GO:0016747">
    <property type="term" value="F:acyltransferase activity, transferring groups other than amino-acyl groups"/>
    <property type="evidence" value="ECO:0007669"/>
    <property type="project" value="InterPro"/>
</dbReference>
<name>A0A329R685_9BACL</name>